<protein>
    <submittedName>
        <fullName evidence="1">Uncharacterized protein</fullName>
    </submittedName>
</protein>
<evidence type="ECO:0000313" key="2">
    <source>
        <dbReference type="Proteomes" id="UP000195455"/>
    </source>
</evidence>
<dbReference type="Proteomes" id="UP000195455">
    <property type="component" value="Unassembled WGS sequence"/>
</dbReference>
<dbReference type="EMBL" id="NFHM01000060">
    <property type="protein sequence ID" value="OUN38536.1"/>
    <property type="molecule type" value="Genomic_DNA"/>
</dbReference>
<gene>
    <name evidence="1" type="ORF">B5G26_16290</name>
</gene>
<comment type="caution">
    <text evidence="1">The sequence shown here is derived from an EMBL/GenBank/DDBJ whole genome shotgun (WGS) entry which is preliminary data.</text>
</comment>
<accession>A0A1Y3TPN8</accession>
<dbReference type="AlphaFoldDB" id="A0A1Y3TPN8"/>
<sequence length="121" mass="14395">MLAKRKLHERNHILPSNIGIRTIKRQSAKCRKMNHQKQKNTAFADSKWMKTKSSGSKFGIKMNYIIRKERSENFFSIRWSFSKVPFCESKEKMADRHGFDEKTDSVLLCIRKERMSQTFFS</sequence>
<reference evidence="2" key="1">
    <citation type="submission" date="2017-04" db="EMBL/GenBank/DDBJ databases">
        <title>Function of individual gut microbiota members based on whole genome sequencing of pure cultures obtained from chicken caecum.</title>
        <authorList>
            <person name="Medvecky M."/>
            <person name="Cejkova D."/>
            <person name="Polansky O."/>
            <person name="Karasova D."/>
            <person name="Kubasova T."/>
            <person name="Cizek A."/>
            <person name="Rychlik I."/>
        </authorList>
    </citation>
    <scope>NUCLEOTIDE SEQUENCE [LARGE SCALE GENOMIC DNA]</scope>
    <source>
        <strain evidence="2">An75</strain>
    </source>
</reference>
<proteinExistence type="predicted"/>
<evidence type="ECO:0000313" key="1">
    <source>
        <dbReference type="EMBL" id="OUN38536.1"/>
    </source>
</evidence>
<name>A0A1Y3TPN8_9FIRM</name>
<organism evidence="1 2">
    <name type="scientific">Anaerotignum lactatifermentans</name>
    <dbReference type="NCBI Taxonomy" id="160404"/>
    <lineage>
        <taxon>Bacteria</taxon>
        <taxon>Bacillati</taxon>
        <taxon>Bacillota</taxon>
        <taxon>Clostridia</taxon>
        <taxon>Lachnospirales</taxon>
        <taxon>Anaerotignaceae</taxon>
        <taxon>Anaerotignum</taxon>
    </lineage>
</organism>